<organism evidence="1 2">
    <name type="scientific">Portunus trituberculatus</name>
    <name type="common">Swimming crab</name>
    <name type="synonym">Neptunus trituberculatus</name>
    <dbReference type="NCBI Taxonomy" id="210409"/>
    <lineage>
        <taxon>Eukaryota</taxon>
        <taxon>Metazoa</taxon>
        <taxon>Ecdysozoa</taxon>
        <taxon>Arthropoda</taxon>
        <taxon>Crustacea</taxon>
        <taxon>Multicrustacea</taxon>
        <taxon>Malacostraca</taxon>
        <taxon>Eumalacostraca</taxon>
        <taxon>Eucarida</taxon>
        <taxon>Decapoda</taxon>
        <taxon>Pleocyemata</taxon>
        <taxon>Brachyura</taxon>
        <taxon>Eubrachyura</taxon>
        <taxon>Portunoidea</taxon>
        <taxon>Portunidae</taxon>
        <taxon>Portuninae</taxon>
        <taxon>Portunus</taxon>
    </lineage>
</organism>
<accession>A0A5B7H9F3</accession>
<gene>
    <name evidence="1" type="ORF">E2C01_060055</name>
</gene>
<protein>
    <submittedName>
        <fullName evidence="1">Uncharacterized protein</fullName>
    </submittedName>
</protein>
<evidence type="ECO:0000313" key="1">
    <source>
        <dbReference type="EMBL" id="MPC65917.1"/>
    </source>
</evidence>
<keyword evidence="2" id="KW-1185">Reference proteome</keyword>
<dbReference type="AlphaFoldDB" id="A0A5B7H9F3"/>
<proteinExistence type="predicted"/>
<evidence type="ECO:0000313" key="2">
    <source>
        <dbReference type="Proteomes" id="UP000324222"/>
    </source>
</evidence>
<dbReference type="EMBL" id="VSRR010024009">
    <property type="protein sequence ID" value="MPC65917.1"/>
    <property type="molecule type" value="Genomic_DNA"/>
</dbReference>
<reference evidence="1 2" key="1">
    <citation type="submission" date="2019-05" db="EMBL/GenBank/DDBJ databases">
        <title>Another draft genome of Portunus trituberculatus and its Hox gene families provides insights of decapod evolution.</title>
        <authorList>
            <person name="Jeong J.-H."/>
            <person name="Song I."/>
            <person name="Kim S."/>
            <person name="Choi T."/>
            <person name="Kim D."/>
            <person name="Ryu S."/>
            <person name="Kim W."/>
        </authorList>
    </citation>
    <scope>NUCLEOTIDE SEQUENCE [LARGE SCALE GENOMIC DNA]</scope>
    <source>
        <tissue evidence="1">Muscle</tissue>
    </source>
</reference>
<name>A0A5B7H9F3_PORTR</name>
<sequence>MSGVGSAEPGKSGDCVKGAVPEVPTGADAQGLGGALKLHPSIAYQSPCSEVPHVNNSLTS</sequence>
<comment type="caution">
    <text evidence="1">The sequence shown here is derived from an EMBL/GenBank/DDBJ whole genome shotgun (WGS) entry which is preliminary data.</text>
</comment>
<dbReference type="Proteomes" id="UP000324222">
    <property type="component" value="Unassembled WGS sequence"/>
</dbReference>